<organism evidence="2 3">
    <name type="scientific">Chitinophaga caseinilytica</name>
    <dbReference type="NCBI Taxonomy" id="2267521"/>
    <lineage>
        <taxon>Bacteria</taxon>
        <taxon>Pseudomonadati</taxon>
        <taxon>Bacteroidota</taxon>
        <taxon>Chitinophagia</taxon>
        <taxon>Chitinophagales</taxon>
        <taxon>Chitinophagaceae</taxon>
        <taxon>Chitinophaga</taxon>
    </lineage>
</organism>
<protein>
    <submittedName>
        <fullName evidence="2">Uncharacterized protein</fullName>
    </submittedName>
</protein>
<keyword evidence="1" id="KW-0812">Transmembrane</keyword>
<keyword evidence="3" id="KW-1185">Reference proteome</keyword>
<gene>
    <name evidence="2" type="ORF">WJU22_10330</name>
</gene>
<keyword evidence="1" id="KW-0472">Membrane</keyword>
<name>A0ABZ2Z9W1_9BACT</name>
<proteinExistence type="predicted"/>
<sequence>MHLFSFKFQHPSALRYVWLVVLAPIVCVVPAILLVEDNVALIIASVFAPIVIGFYLLFTKGKAQDEISLDNSGFTSAFFGRVQFNEIKAVKGSSLFMDPPSIRIELNNGRKLTWRITSKGSIYNSVEDAETFLRFTAELSLKMDAWAPRAQVRQSTLSYEKAPPSEQLRKVVKRNRKPALVIPIGAAFALLALVRTCGKDWFKRDDINFAQIAAQQEEKYQSNIGEAKAVMSEYLKRQGAHFLYTNDTAARAELLPDINVSDPTGIAAFRHTEANRELEAFIENPDSFRIQTVIIAGDGSVKPMRGSILNMNDSADVQLFIRFYDPQQRIAPPRMRGAAPVDSSEFPVFDVMTGIPLYDTLKIGGAISESFPAMHMMLAQVRHRSSFRVYLTGREKDGISETLFRNAVRELNKQLAAVKADTSGFVVKMYNR</sequence>
<evidence type="ECO:0000256" key="1">
    <source>
        <dbReference type="SAM" id="Phobius"/>
    </source>
</evidence>
<feature type="transmembrane region" description="Helical" evidence="1">
    <location>
        <begin position="12"/>
        <end position="33"/>
    </location>
</feature>
<dbReference type="RefSeq" id="WP_341843159.1">
    <property type="nucleotide sequence ID" value="NZ_CP149792.1"/>
</dbReference>
<accession>A0ABZ2Z9W1</accession>
<reference evidence="2 3" key="1">
    <citation type="submission" date="2024-03" db="EMBL/GenBank/DDBJ databases">
        <title>Chitinophaga caseinilytica sp. nov., a casein hydrolysing bacterium isolated from forest soil.</title>
        <authorList>
            <person name="Lee D.S."/>
            <person name="Han D.M."/>
            <person name="Baek J.H."/>
            <person name="Choi D.G."/>
            <person name="Jeon J.H."/>
            <person name="Jeon C.O."/>
        </authorList>
    </citation>
    <scope>NUCLEOTIDE SEQUENCE [LARGE SCALE GENOMIC DNA]</scope>
    <source>
        <strain evidence="2 3">KACC 19118</strain>
    </source>
</reference>
<evidence type="ECO:0000313" key="2">
    <source>
        <dbReference type="EMBL" id="WZN48569.1"/>
    </source>
</evidence>
<keyword evidence="1" id="KW-1133">Transmembrane helix</keyword>
<feature type="transmembrane region" description="Helical" evidence="1">
    <location>
        <begin position="39"/>
        <end position="58"/>
    </location>
</feature>
<dbReference type="EMBL" id="CP150096">
    <property type="protein sequence ID" value="WZN48569.1"/>
    <property type="molecule type" value="Genomic_DNA"/>
</dbReference>
<evidence type="ECO:0000313" key="3">
    <source>
        <dbReference type="Proteomes" id="UP001449657"/>
    </source>
</evidence>
<feature type="transmembrane region" description="Helical" evidence="1">
    <location>
        <begin position="178"/>
        <end position="194"/>
    </location>
</feature>
<dbReference type="Proteomes" id="UP001449657">
    <property type="component" value="Chromosome"/>
</dbReference>